<evidence type="ECO:0000256" key="1">
    <source>
        <dbReference type="ARBA" id="ARBA00006110"/>
    </source>
</evidence>
<comment type="similarity">
    <text evidence="1">Belongs to the RRP7 family.</text>
</comment>
<dbReference type="GO" id="GO:0000028">
    <property type="term" value="P:ribosomal small subunit assembly"/>
    <property type="evidence" value="ECO:0007669"/>
    <property type="project" value="TreeGrafter"/>
</dbReference>
<sequence>MASTSYKVLPVRLLGPGPATVRYLYIKPHTGEDSLPKDRAVYIAGVPAQLQGTALVELFARYGTIERAALHGSRVSAVLLYAAAEGRDKLLKAAAKGRPLELQLQEPTGPYGLKGEAGGEPGLPWAGDEYRHSRQSHPDGKLTRWVEEHKALKPGNAELQQALDEWMEEWEAEEERRRAEAVKAQEEDGWTVVQRHKASGRKKNASATGVTVGGVAGAAAAAQLQAATKKDATHADFYRFQQREHRRNELLNLRQRFEEDKKRIAELRASRKWRPY</sequence>
<accession>E1ZIA7</accession>
<dbReference type="AlphaFoldDB" id="E1ZIA7"/>
<dbReference type="PANTHER" id="PTHR13191">
    <property type="entry name" value="RIBOSOMAL RNA PROCESSING PROTEIN 7-RELATED"/>
    <property type="match status" value="1"/>
</dbReference>
<reference evidence="4 5" key="1">
    <citation type="journal article" date="2010" name="Plant Cell">
        <title>The Chlorella variabilis NC64A genome reveals adaptation to photosymbiosis, coevolution with viruses, and cryptic sex.</title>
        <authorList>
            <person name="Blanc G."/>
            <person name="Duncan G."/>
            <person name="Agarkova I."/>
            <person name="Borodovsky M."/>
            <person name="Gurnon J."/>
            <person name="Kuo A."/>
            <person name="Lindquist E."/>
            <person name="Lucas S."/>
            <person name="Pangilinan J."/>
            <person name="Polle J."/>
            <person name="Salamov A."/>
            <person name="Terry A."/>
            <person name="Yamada T."/>
            <person name="Dunigan D.D."/>
            <person name="Grigoriev I.V."/>
            <person name="Claverie J.M."/>
            <person name="Van Etten J.L."/>
        </authorList>
    </citation>
    <scope>NUCLEOTIDE SEQUENCE [LARGE SCALE GENOMIC DNA]</scope>
    <source>
        <strain evidence="4 5">NC64A</strain>
    </source>
</reference>
<feature type="coiled-coil region" evidence="2">
    <location>
        <begin position="156"/>
        <end position="187"/>
    </location>
</feature>
<feature type="domain" description="Ribosomal RNA-processing protein 7 C-terminal" evidence="3">
    <location>
        <begin position="153"/>
        <end position="276"/>
    </location>
</feature>
<dbReference type="GO" id="GO:0006364">
    <property type="term" value="P:rRNA processing"/>
    <property type="evidence" value="ECO:0007669"/>
    <property type="project" value="TreeGrafter"/>
</dbReference>
<organism evidence="5">
    <name type="scientific">Chlorella variabilis</name>
    <name type="common">Green alga</name>
    <dbReference type="NCBI Taxonomy" id="554065"/>
    <lineage>
        <taxon>Eukaryota</taxon>
        <taxon>Viridiplantae</taxon>
        <taxon>Chlorophyta</taxon>
        <taxon>core chlorophytes</taxon>
        <taxon>Trebouxiophyceae</taxon>
        <taxon>Chlorellales</taxon>
        <taxon>Chlorellaceae</taxon>
        <taxon>Chlorella clade</taxon>
        <taxon>Chlorella</taxon>
    </lineage>
</organism>
<dbReference type="Gene3D" id="6.10.250.1770">
    <property type="match status" value="1"/>
</dbReference>
<evidence type="ECO:0000256" key="2">
    <source>
        <dbReference type="SAM" id="Coils"/>
    </source>
</evidence>
<dbReference type="EMBL" id="GL433848">
    <property type="protein sequence ID" value="EFN54303.1"/>
    <property type="molecule type" value="Genomic_DNA"/>
</dbReference>
<gene>
    <name evidence="4" type="ORF">CHLNCDRAFT_53102</name>
</gene>
<dbReference type="Pfam" id="PF12923">
    <property type="entry name" value="RRP7"/>
    <property type="match status" value="1"/>
</dbReference>
<dbReference type="CDD" id="cd12951">
    <property type="entry name" value="RRP7_Rrp7A"/>
    <property type="match status" value="1"/>
</dbReference>
<keyword evidence="5" id="KW-1185">Reference proteome</keyword>
<proteinExistence type="inferred from homology"/>
<dbReference type="eggNOG" id="KOG4008">
    <property type="taxonomic scope" value="Eukaryota"/>
</dbReference>
<evidence type="ECO:0000313" key="4">
    <source>
        <dbReference type="EMBL" id="EFN54303.1"/>
    </source>
</evidence>
<dbReference type="PANTHER" id="PTHR13191:SF0">
    <property type="entry name" value="RIBOSOMAL RNA-PROCESSING PROTEIN 7 HOMOLOG A-RELATED"/>
    <property type="match status" value="1"/>
</dbReference>
<dbReference type="STRING" id="554065.E1ZIA7"/>
<dbReference type="KEGG" id="cvr:CHLNCDRAFT_53102"/>
<dbReference type="InterPro" id="IPR024326">
    <property type="entry name" value="RRP7_C"/>
</dbReference>
<dbReference type="RefSeq" id="XP_005846405.1">
    <property type="nucleotide sequence ID" value="XM_005846343.1"/>
</dbReference>
<protein>
    <recommendedName>
        <fullName evidence="3">Ribosomal RNA-processing protein 7 C-terminal domain-containing protein</fullName>
    </recommendedName>
</protein>
<evidence type="ECO:0000313" key="5">
    <source>
        <dbReference type="Proteomes" id="UP000008141"/>
    </source>
</evidence>
<evidence type="ECO:0000259" key="3">
    <source>
        <dbReference type="Pfam" id="PF12923"/>
    </source>
</evidence>
<dbReference type="InParanoid" id="E1ZIA7"/>
<keyword evidence="2" id="KW-0175">Coiled coil</keyword>
<dbReference type="GO" id="GO:0034456">
    <property type="term" value="C:UTP-C complex"/>
    <property type="evidence" value="ECO:0007669"/>
    <property type="project" value="TreeGrafter"/>
</dbReference>
<name>E1ZIA7_CHLVA</name>
<dbReference type="OrthoDB" id="5390at2759"/>
<dbReference type="GeneID" id="17353876"/>
<dbReference type="InterPro" id="IPR040446">
    <property type="entry name" value="RRP7"/>
</dbReference>
<dbReference type="Proteomes" id="UP000008141">
    <property type="component" value="Unassembled WGS sequence"/>
</dbReference>
<dbReference type="GO" id="GO:0032545">
    <property type="term" value="C:CURI complex"/>
    <property type="evidence" value="ECO:0007669"/>
    <property type="project" value="TreeGrafter"/>
</dbReference>